<dbReference type="Gene3D" id="4.10.280.10">
    <property type="entry name" value="Helix-loop-helix DNA-binding domain"/>
    <property type="match status" value="1"/>
</dbReference>
<dbReference type="InterPro" id="IPR051732">
    <property type="entry name" value="USF"/>
</dbReference>
<evidence type="ECO:0000256" key="4">
    <source>
        <dbReference type="ARBA" id="ARBA00023242"/>
    </source>
</evidence>
<dbReference type="PANTHER" id="PTHR46117:SF3">
    <property type="entry name" value="FI24210P1"/>
    <property type="match status" value="1"/>
</dbReference>
<dbReference type="PANTHER" id="PTHR46117">
    <property type="entry name" value="FI24210P1"/>
    <property type="match status" value="1"/>
</dbReference>
<feature type="compositionally biased region" description="Low complexity" evidence="6">
    <location>
        <begin position="329"/>
        <end position="340"/>
    </location>
</feature>
<dbReference type="EnsemblMetazoa" id="GMOY004450-RA">
    <property type="protein sequence ID" value="GMOY004450-PA"/>
    <property type="gene ID" value="GMOY004450"/>
</dbReference>
<evidence type="ECO:0000256" key="6">
    <source>
        <dbReference type="SAM" id="MobiDB-lite"/>
    </source>
</evidence>
<reference evidence="8" key="1">
    <citation type="submission" date="2020-05" db="UniProtKB">
        <authorList>
            <consortium name="EnsemblMetazoa"/>
        </authorList>
    </citation>
    <scope>IDENTIFICATION</scope>
    <source>
        <strain evidence="8">Yale</strain>
    </source>
</reference>
<keyword evidence="3" id="KW-0804">Transcription</keyword>
<dbReference type="VEuPathDB" id="VectorBase:GMOY004450"/>
<feature type="compositionally biased region" description="Polar residues" evidence="6">
    <location>
        <begin position="341"/>
        <end position="350"/>
    </location>
</feature>
<proteinExistence type="predicted"/>
<dbReference type="GO" id="GO:0046983">
    <property type="term" value="F:protein dimerization activity"/>
    <property type="evidence" value="ECO:0007669"/>
    <property type="project" value="InterPro"/>
</dbReference>
<feature type="domain" description="BHLH" evidence="7">
    <location>
        <begin position="270"/>
        <end position="332"/>
    </location>
</feature>
<dbReference type="PhylomeDB" id="A0A1B0FKW3"/>
<keyword evidence="4" id="KW-0539">Nucleus</keyword>
<feature type="region of interest" description="Disordered" evidence="6">
    <location>
        <begin position="329"/>
        <end position="350"/>
    </location>
</feature>
<name>A0A1B0FKW3_GLOMM</name>
<accession>A0A1B0FKW3</accession>
<dbReference type="InterPro" id="IPR036638">
    <property type="entry name" value="HLH_DNA-bd_sf"/>
</dbReference>
<organism evidence="8 9">
    <name type="scientific">Glossina morsitans morsitans</name>
    <name type="common">Savannah tsetse fly</name>
    <dbReference type="NCBI Taxonomy" id="37546"/>
    <lineage>
        <taxon>Eukaryota</taxon>
        <taxon>Metazoa</taxon>
        <taxon>Ecdysozoa</taxon>
        <taxon>Arthropoda</taxon>
        <taxon>Hexapoda</taxon>
        <taxon>Insecta</taxon>
        <taxon>Pterygota</taxon>
        <taxon>Neoptera</taxon>
        <taxon>Endopterygota</taxon>
        <taxon>Diptera</taxon>
        <taxon>Brachycera</taxon>
        <taxon>Muscomorpha</taxon>
        <taxon>Hippoboscoidea</taxon>
        <taxon>Glossinidae</taxon>
        <taxon>Glossina</taxon>
    </lineage>
</organism>
<dbReference type="InterPro" id="IPR011598">
    <property type="entry name" value="bHLH_dom"/>
</dbReference>
<feature type="coiled-coil region" evidence="5">
    <location>
        <begin position="355"/>
        <end position="382"/>
    </location>
</feature>
<evidence type="ECO:0000256" key="3">
    <source>
        <dbReference type="ARBA" id="ARBA00023163"/>
    </source>
</evidence>
<comment type="subcellular location">
    <subcellularLocation>
        <location evidence="1">Nucleus</location>
    </subcellularLocation>
</comment>
<dbReference type="EMBL" id="CCAG010022322">
    <property type="status" value="NOT_ANNOTATED_CDS"/>
    <property type="molecule type" value="Genomic_DNA"/>
</dbReference>
<dbReference type="SUPFAM" id="SSF47459">
    <property type="entry name" value="HLH, helix-loop-helix DNA-binding domain"/>
    <property type="match status" value="1"/>
</dbReference>
<dbReference type="Proteomes" id="UP000092444">
    <property type="component" value="Unassembled WGS sequence"/>
</dbReference>
<keyword evidence="2" id="KW-0805">Transcription regulation</keyword>
<dbReference type="GO" id="GO:0000978">
    <property type="term" value="F:RNA polymerase II cis-regulatory region sequence-specific DNA binding"/>
    <property type="evidence" value="ECO:0007669"/>
    <property type="project" value="TreeGrafter"/>
</dbReference>
<sequence>MEFRKRARLEVINNTQVHNDNNNALSATDDIGTTLAAIGGQSYLFNSSSNTTATTTTTIPANILLTICDENSDESQEYLIDSSLLAHIKQEHTVATQTSPLPPVVSQQSLLTTSLQPQCRFLTQTHNNNNNHKTINNSSSSMLLNTSLNSVPAANLITNAVQLPTGCEIYLVKEYIDSTANSNTTSTINQNSETTTIKIEPDSRIIQTSAVGSGLQLMRQTNSTATVANRAQGINYISVTSNSSTSNTTAHEDPTKRSFILEAYKKRDDKRRATHNEVERRRRDKINSWIFKLKEMLPTDIRGIKEPQLKTNNGNNNNATRLLMQQQQIRQQTAQTTTRTPPSDSKISNTNKGLLQKCLAENETLRLSNQRLQDELEHLRSNQFNNNSSTNVQLTAGVVVNGGDRAEKCVSAASVSHTNVANLLNHTITTAPALTTYTDRDLIVREYND</sequence>
<dbReference type="AlphaFoldDB" id="A0A1B0FKW3"/>
<dbReference type="GO" id="GO:0000981">
    <property type="term" value="F:DNA-binding transcription factor activity, RNA polymerase II-specific"/>
    <property type="evidence" value="ECO:0007669"/>
    <property type="project" value="TreeGrafter"/>
</dbReference>
<dbReference type="PROSITE" id="PS50888">
    <property type="entry name" value="BHLH"/>
    <property type="match status" value="1"/>
</dbReference>
<evidence type="ECO:0000313" key="8">
    <source>
        <dbReference type="EnsemblMetazoa" id="GMOY004450-PA"/>
    </source>
</evidence>
<keyword evidence="5" id="KW-0175">Coiled coil</keyword>
<evidence type="ECO:0000256" key="5">
    <source>
        <dbReference type="SAM" id="Coils"/>
    </source>
</evidence>
<evidence type="ECO:0000259" key="7">
    <source>
        <dbReference type="PROSITE" id="PS50888"/>
    </source>
</evidence>
<evidence type="ECO:0000256" key="1">
    <source>
        <dbReference type="ARBA" id="ARBA00004123"/>
    </source>
</evidence>
<dbReference type="STRING" id="37546.A0A1B0FKW3"/>
<protein>
    <recommendedName>
        <fullName evidence="7">BHLH domain-containing protein</fullName>
    </recommendedName>
</protein>
<dbReference type="Pfam" id="PF00010">
    <property type="entry name" value="HLH"/>
    <property type="match status" value="1"/>
</dbReference>
<evidence type="ECO:0000256" key="2">
    <source>
        <dbReference type="ARBA" id="ARBA00023015"/>
    </source>
</evidence>
<dbReference type="GO" id="GO:0005634">
    <property type="term" value="C:nucleus"/>
    <property type="evidence" value="ECO:0007669"/>
    <property type="project" value="UniProtKB-SubCell"/>
</dbReference>
<evidence type="ECO:0000313" key="9">
    <source>
        <dbReference type="Proteomes" id="UP000092444"/>
    </source>
</evidence>
<keyword evidence="9" id="KW-1185">Reference proteome</keyword>